<name>A0A1F6PC99_9BACT</name>
<evidence type="ECO:0000256" key="1">
    <source>
        <dbReference type="ARBA" id="ARBA00008560"/>
    </source>
</evidence>
<keyword evidence="2 5" id="KW-0689">Ribosomal protein</keyword>
<dbReference type="SUPFAM" id="SSF57829">
    <property type="entry name" value="Zn-binding ribosomal proteins"/>
    <property type="match status" value="1"/>
</dbReference>
<dbReference type="GO" id="GO:0006412">
    <property type="term" value="P:translation"/>
    <property type="evidence" value="ECO:0007669"/>
    <property type="project" value="UniProtKB-UniRule"/>
</dbReference>
<evidence type="ECO:0000256" key="5">
    <source>
        <dbReference type="HAMAP-Rule" id="MF_00340"/>
    </source>
</evidence>
<dbReference type="PANTHER" id="PTHR35534">
    <property type="entry name" value="50S RIBOSOMAL PROTEIN L32"/>
    <property type="match status" value="1"/>
</dbReference>
<dbReference type="Proteomes" id="UP000178254">
    <property type="component" value="Unassembled WGS sequence"/>
</dbReference>
<accession>A0A1F6PC99</accession>
<dbReference type="EMBL" id="MFRE01000022">
    <property type="protein sequence ID" value="OGH93795.1"/>
    <property type="molecule type" value="Genomic_DNA"/>
</dbReference>
<organism evidence="6 7">
    <name type="scientific">Candidatus Magasanikbacteria bacterium RIFOXYD2_FULL_41_14</name>
    <dbReference type="NCBI Taxonomy" id="1798709"/>
    <lineage>
        <taxon>Bacteria</taxon>
        <taxon>Candidatus Magasanikiibacteriota</taxon>
    </lineage>
</organism>
<comment type="similarity">
    <text evidence="1 5">Belongs to the bacterial ribosomal protein bL32 family.</text>
</comment>
<reference evidence="6 7" key="1">
    <citation type="journal article" date="2016" name="Nat. Commun.">
        <title>Thousands of microbial genomes shed light on interconnected biogeochemical processes in an aquifer system.</title>
        <authorList>
            <person name="Anantharaman K."/>
            <person name="Brown C.T."/>
            <person name="Hug L.A."/>
            <person name="Sharon I."/>
            <person name="Castelle C.J."/>
            <person name="Probst A.J."/>
            <person name="Thomas B.C."/>
            <person name="Singh A."/>
            <person name="Wilkins M.J."/>
            <person name="Karaoz U."/>
            <person name="Brodie E.L."/>
            <person name="Williams K.H."/>
            <person name="Hubbard S.S."/>
            <person name="Banfield J.F."/>
        </authorList>
    </citation>
    <scope>NUCLEOTIDE SEQUENCE [LARGE SCALE GENOMIC DNA]</scope>
</reference>
<dbReference type="STRING" id="1798709.A2538_02515"/>
<protein>
    <recommendedName>
        <fullName evidence="4 5">Large ribosomal subunit protein bL32</fullName>
    </recommendedName>
</protein>
<dbReference type="GO" id="GO:0003735">
    <property type="term" value="F:structural constituent of ribosome"/>
    <property type="evidence" value="ECO:0007669"/>
    <property type="project" value="InterPro"/>
</dbReference>
<dbReference type="InterPro" id="IPR044957">
    <property type="entry name" value="Ribosomal_bL32_bact"/>
</dbReference>
<dbReference type="InterPro" id="IPR002677">
    <property type="entry name" value="Ribosomal_bL32"/>
</dbReference>
<dbReference type="AlphaFoldDB" id="A0A1F6PC99"/>
<evidence type="ECO:0000313" key="6">
    <source>
        <dbReference type="EMBL" id="OGH93795.1"/>
    </source>
</evidence>
<evidence type="ECO:0000256" key="4">
    <source>
        <dbReference type="ARBA" id="ARBA00035178"/>
    </source>
</evidence>
<evidence type="ECO:0000256" key="3">
    <source>
        <dbReference type="ARBA" id="ARBA00023274"/>
    </source>
</evidence>
<sequence length="72" mass="7783">MGLPGHRRTSGDKRRRAAHFALTPKTGATCAKCGKVILSHRACVGCGTYKGRQVLNVAKRAHRQVKSAKAKK</sequence>
<dbReference type="HAMAP" id="MF_00340">
    <property type="entry name" value="Ribosomal_bL32"/>
    <property type="match status" value="1"/>
</dbReference>
<dbReference type="NCBIfam" id="TIGR01031">
    <property type="entry name" value="rpmF_bact"/>
    <property type="match status" value="1"/>
</dbReference>
<keyword evidence="3 5" id="KW-0687">Ribonucleoprotein</keyword>
<dbReference type="GO" id="GO:0015934">
    <property type="term" value="C:large ribosomal subunit"/>
    <property type="evidence" value="ECO:0007669"/>
    <property type="project" value="InterPro"/>
</dbReference>
<gene>
    <name evidence="5" type="primary">rpmF</name>
    <name evidence="6" type="ORF">A2538_02515</name>
</gene>
<evidence type="ECO:0000313" key="7">
    <source>
        <dbReference type="Proteomes" id="UP000178254"/>
    </source>
</evidence>
<dbReference type="InterPro" id="IPR011332">
    <property type="entry name" value="Ribosomal_zn-bd"/>
</dbReference>
<dbReference type="PANTHER" id="PTHR35534:SF1">
    <property type="entry name" value="LARGE RIBOSOMAL SUBUNIT PROTEIN BL32"/>
    <property type="match status" value="1"/>
</dbReference>
<comment type="caution">
    <text evidence="6">The sequence shown here is derived from an EMBL/GenBank/DDBJ whole genome shotgun (WGS) entry which is preliminary data.</text>
</comment>
<proteinExistence type="inferred from homology"/>
<evidence type="ECO:0000256" key="2">
    <source>
        <dbReference type="ARBA" id="ARBA00022980"/>
    </source>
</evidence>
<dbReference type="Pfam" id="PF01783">
    <property type="entry name" value="Ribosomal_L32p"/>
    <property type="match status" value="1"/>
</dbReference>